<protein>
    <submittedName>
        <fullName evidence="7">Sarcosine oxidase subunit alpha</fullName>
    </submittedName>
</protein>
<dbReference type="RefSeq" id="WP_133703760.1">
    <property type="nucleotide sequence ID" value="NZ_SNXS01000014.1"/>
</dbReference>
<dbReference type="Pfam" id="PF08669">
    <property type="entry name" value="GCV_T_C"/>
    <property type="match status" value="1"/>
</dbReference>
<dbReference type="GO" id="GO:0016491">
    <property type="term" value="F:oxidoreductase activity"/>
    <property type="evidence" value="ECO:0007669"/>
    <property type="project" value="UniProtKB-KW"/>
</dbReference>
<evidence type="ECO:0000259" key="3">
    <source>
        <dbReference type="Pfam" id="PF01571"/>
    </source>
</evidence>
<dbReference type="PANTHER" id="PTHR43757:SF2">
    <property type="entry name" value="AMINOMETHYLTRANSFERASE, MITOCHONDRIAL"/>
    <property type="match status" value="1"/>
</dbReference>
<evidence type="ECO:0000313" key="8">
    <source>
        <dbReference type="Proteomes" id="UP000295361"/>
    </source>
</evidence>
<dbReference type="InterPro" id="IPR027266">
    <property type="entry name" value="TrmE/GcvT-like"/>
</dbReference>
<evidence type="ECO:0000256" key="1">
    <source>
        <dbReference type="ARBA" id="ARBA00008609"/>
    </source>
</evidence>
<evidence type="ECO:0000259" key="5">
    <source>
        <dbReference type="Pfam" id="PF08669"/>
    </source>
</evidence>
<feature type="domain" description="GCVT N-terminal" evidence="3">
    <location>
        <begin position="588"/>
        <end position="856"/>
    </location>
</feature>
<dbReference type="Proteomes" id="UP000295361">
    <property type="component" value="Unassembled WGS sequence"/>
</dbReference>
<dbReference type="InterPro" id="IPR023753">
    <property type="entry name" value="FAD/NAD-binding_dom"/>
</dbReference>
<dbReference type="PRINTS" id="PR00411">
    <property type="entry name" value="PNDRDTASEI"/>
</dbReference>
<reference evidence="7 8" key="1">
    <citation type="submission" date="2019-03" db="EMBL/GenBank/DDBJ databases">
        <title>Genomic Encyclopedia of Type Strains, Phase IV (KMG-IV): sequencing the most valuable type-strain genomes for metagenomic binning, comparative biology and taxonomic classification.</title>
        <authorList>
            <person name="Goeker M."/>
        </authorList>
    </citation>
    <scope>NUCLEOTIDE SEQUENCE [LARGE SCALE GENOMIC DNA]</scope>
    <source>
        <strain evidence="7 8">DSM 16998</strain>
    </source>
</reference>
<dbReference type="InterPro" id="IPR028896">
    <property type="entry name" value="GcvT/YgfZ/DmdA"/>
</dbReference>
<dbReference type="Gene3D" id="3.10.20.440">
    <property type="entry name" value="2Fe-2S iron-sulphur cluster binding domain, sarcosine oxidase, alpha subunit, N-terminal domain"/>
    <property type="match status" value="1"/>
</dbReference>
<dbReference type="AlphaFoldDB" id="A0A4V3CSN3"/>
<dbReference type="SUPFAM" id="SSF51905">
    <property type="entry name" value="FAD/NAD(P)-binding domain"/>
    <property type="match status" value="1"/>
</dbReference>
<dbReference type="Pfam" id="PF07992">
    <property type="entry name" value="Pyr_redox_2"/>
    <property type="match status" value="1"/>
</dbReference>
<evidence type="ECO:0000259" key="4">
    <source>
        <dbReference type="Pfam" id="PF07992"/>
    </source>
</evidence>
<feature type="domain" description="FAD/NAD(P)-binding" evidence="4">
    <location>
        <begin position="169"/>
        <end position="413"/>
    </location>
</feature>
<accession>A0A4V3CSN3</accession>
<sequence>MSGYRLQAHPGAWIDRQRPLSFTFNGERVDGFAGDTVASALLGQGIVHVGRSYKLHRPRGIFTCGIEEPTGLLDVGSGATLTPNTRATDVAASEGLVARTGNAWPSLKFDIAALNNKFASLLPAGFYYKTFMWPHWHLFEPTIRRMAGLGSAASVPDPERYDEVSRRVEVLVIGGGAAGMQAAAAAARSGRQVLLLEGAARPGGWLATQTLPGGHGAALLASLQASLAETGVEVQVCCTGLGLYDHGFATAVQTVGHGGLRERLWKIRAQQIIVATGAFERPMLFPDNDRPGVMLANAVERYASLYGVACGQCVVIAAACDSAYGVAHSLVAAGVNVAAIVDHRLDAKASEPNGVLVHRGCSIVAVEGSSAVKRVTIAANGGGQTKGIDADCIASAGGWTPAVNLYSMAGGKLRWVDESSMFVPDRILPGLAMVGACAGVFDLDKALSHAESVGRGEALAAPVGGVGFVPAKNLPSDAALAALGKKPGKVFVDLQNDVAASDVALAARENYRSVEHLKRYTTMGMATDQGKTSNINALVLMGAHTQRRPAEVGTTKFRPPFKPVTLNALAAGRSGPRYKPMKHMPGEAWHAERGGAFEEFGGWWRPAAYPRPGEDILAAAQREALHTRTHVGIFEGSPLGKLEVSGPDAAAFLDLMYVGTMSSLAIGQARYGLLIHETGVIHDDGIVARLSENHFWVNTTSGGVDRVALAFEEWLQCEFIQHRVLVTPITSAWGNVTVGGPEAWALLQAAGFDDSLSPVNMKHMTMREIQYGGVGLRVMRASFSGELGYEINVPALHTQALLERLSEAGKAFDAQPYGIEALMVMRTEKGFIHVGGDTDGTTLPSDVGLDRAVAKKVANFVGRRSLQQPAAKDADRMQLIGVLPLDRRTLPPAGAHVAPHAPPAPIDGFITSSCHSPALGHPVALAMLKRGTQRIGERITVYHMGKPIEAEVVKPFFFDPQGERLHGKA</sequence>
<dbReference type="OrthoDB" id="5287468at2"/>
<evidence type="ECO:0000313" key="7">
    <source>
        <dbReference type="EMBL" id="TDP61242.1"/>
    </source>
</evidence>
<comment type="similarity">
    <text evidence="1">Belongs to the GcvT family.</text>
</comment>
<comment type="caution">
    <text evidence="7">The sequence shown here is derived from an EMBL/GenBank/DDBJ whole genome shotgun (WGS) entry which is preliminary data.</text>
</comment>
<dbReference type="Gene3D" id="3.30.1360.120">
    <property type="entry name" value="Probable tRNA modification gtpase trme, domain 1"/>
    <property type="match status" value="1"/>
</dbReference>
<proteinExistence type="inferred from homology"/>
<feature type="domain" description="Aminomethyltransferase C-terminal" evidence="5">
    <location>
        <begin position="878"/>
        <end position="959"/>
    </location>
</feature>
<gene>
    <name evidence="7" type="ORF">DES47_11414</name>
</gene>
<keyword evidence="8" id="KW-1185">Reference proteome</keyword>
<dbReference type="EMBL" id="SNXS01000014">
    <property type="protein sequence ID" value="TDP61242.1"/>
    <property type="molecule type" value="Genomic_DNA"/>
</dbReference>
<dbReference type="PRINTS" id="PR00368">
    <property type="entry name" value="FADPNR"/>
</dbReference>
<organism evidence="7 8">
    <name type="scientific">Roseateles toxinivorans</name>
    <dbReference type="NCBI Taxonomy" id="270368"/>
    <lineage>
        <taxon>Bacteria</taxon>
        <taxon>Pseudomonadati</taxon>
        <taxon>Pseudomonadota</taxon>
        <taxon>Betaproteobacteria</taxon>
        <taxon>Burkholderiales</taxon>
        <taxon>Sphaerotilaceae</taxon>
        <taxon>Roseateles</taxon>
    </lineage>
</organism>
<dbReference type="InterPro" id="IPR013977">
    <property type="entry name" value="GcvT_C"/>
</dbReference>
<evidence type="ECO:0000256" key="2">
    <source>
        <dbReference type="ARBA" id="ARBA00023002"/>
    </source>
</evidence>
<dbReference type="SUPFAM" id="SSF101790">
    <property type="entry name" value="Aminomethyltransferase beta-barrel domain"/>
    <property type="match status" value="1"/>
</dbReference>
<dbReference type="InterPro" id="IPR029043">
    <property type="entry name" value="GcvT/YgfZ_C"/>
</dbReference>
<dbReference type="Gene3D" id="3.50.50.60">
    <property type="entry name" value="FAD/NAD(P)-binding domain"/>
    <property type="match status" value="2"/>
</dbReference>
<dbReference type="InterPro" id="IPR006222">
    <property type="entry name" value="GCVT_N"/>
</dbReference>
<dbReference type="Pfam" id="PF17806">
    <property type="entry name" value="SO_alpha_A3"/>
    <property type="match status" value="1"/>
</dbReference>
<dbReference type="PANTHER" id="PTHR43757">
    <property type="entry name" value="AMINOMETHYLTRANSFERASE"/>
    <property type="match status" value="1"/>
</dbReference>
<dbReference type="Pfam" id="PF13510">
    <property type="entry name" value="Fer2_4"/>
    <property type="match status" value="1"/>
</dbReference>
<dbReference type="InterPro" id="IPR041117">
    <property type="entry name" value="SoxA_A3"/>
</dbReference>
<name>A0A4V3CSN3_9BURK</name>
<dbReference type="InterPro" id="IPR042204">
    <property type="entry name" value="2Fe-2S-bd_N"/>
</dbReference>
<dbReference type="InParanoid" id="A0A4V3CSN3"/>
<dbReference type="SUPFAM" id="SSF103025">
    <property type="entry name" value="Folate-binding domain"/>
    <property type="match status" value="1"/>
</dbReference>
<dbReference type="Pfam" id="PF01571">
    <property type="entry name" value="GCV_T"/>
    <property type="match status" value="1"/>
</dbReference>
<evidence type="ECO:0000259" key="6">
    <source>
        <dbReference type="Pfam" id="PF17806"/>
    </source>
</evidence>
<dbReference type="InterPro" id="IPR036188">
    <property type="entry name" value="FAD/NAD-bd_sf"/>
</dbReference>
<feature type="domain" description="SoxA A3" evidence="6">
    <location>
        <begin position="488"/>
        <end position="573"/>
    </location>
</feature>
<keyword evidence="2" id="KW-0560">Oxidoreductase</keyword>